<keyword evidence="2" id="KW-1185">Reference proteome</keyword>
<dbReference type="EMBL" id="CM042027">
    <property type="protein sequence ID" value="KAI3801555.1"/>
    <property type="molecule type" value="Genomic_DNA"/>
</dbReference>
<name>A0ACB9I0M5_9ASTR</name>
<organism evidence="1 2">
    <name type="scientific">Smallanthus sonchifolius</name>
    <dbReference type="NCBI Taxonomy" id="185202"/>
    <lineage>
        <taxon>Eukaryota</taxon>
        <taxon>Viridiplantae</taxon>
        <taxon>Streptophyta</taxon>
        <taxon>Embryophyta</taxon>
        <taxon>Tracheophyta</taxon>
        <taxon>Spermatophyta</taxon>
        <taxon>Magnoliopsida</taxon>
        <taxon>eudicotyledons</taxon>
        <taxon>Gunneridae</taxon>
        <taxon>Pentapetalae</taxon>
        <taxon>asterids</taxon>
        <taxon>campanulids</taxon>
        <taxon>Asterales</taxon>
        <taxon>Asteraceae</taxon>
        <taxon>Asteroideae</taxon>
        <taxon>Heliantheae alliance</taxon>
        <taxon>Millerieae</taxon>
        <taxon>Smallanthus</taxon>
    </lineage>
</organism>
<proteinExistence type="predicted"/>
<dbReference type="Proteomes" id="UP001056120">
    <property type="component" value="Linkage Group LG10"/>
</dbReference>
<sequence length="119" mass="13560">MALHSFTPRDAYRFLHPPSACSRGGYTVSRPPLLTRFKVLTRWLHSLPSSATHEIQGPHAVAKKNSSTSMSKSFAQRRYKEVQQGGTVSLIDGWRRMHTSHGTWVNDRAQNDWNTIKKN</sequence>
<accession>A0ACB9I0M5</accession>
<gene>
    <name evidence="1" type="ORF">L1987_29663</name>
</gene>
<reference evidence="2" key="1">
    <citation type="journal article" date="2022" name="Mol. Ecol. Resour.">
        <title>The genomes of chicory, endive, great burdock and yacon provide insights into Asteraceae palaeo-polyploidization history and plant inulin production.</title>
        <authorList>
            <person name="Fan W."/>
            <person name="Wang S."/>
            <person name="Wang H."/>
            <person name="Wang A."/>
            <person name="Jiang F."/>
            <person name="Liu H."/>
            <person name="Zhao H."/>
            <person name="Xu D."/>
            <person name="Zhang Y."/>
        </authorList>
    </citation>
    <scope>NUCLEOTIDE SEQUENCE [LARGE SCALE GENOMIC DNA]</scope>
    <source>
        <strain evidence="2">cv. Yunnan</strain>
    </source>
</reference>
<evidence type="ECO:0000313" key="1">
    <source>
        <dbReference type="EMBL" id="KAI3801555.1"/>
    </source>
</evidence>
<reference evidence="1 2" key="2">
    <citation type="journal article" date="2022" name="Mol. Ecol. Resour.">
        <title>The genomes of chicory, endive, great burdock and yacon provide insights into Asteraceae paleo-polyploidization history and plant inulin production.</title>
        <authorList>
            <person name="Fan W."/>
            <person name="Wang S."/>
            <person name="Wang H."/>
            <person name="Wang A."/>
            <person name="Jiang F."/>
            <person name="Liu H."/>
            <person name="Zhao H."/>
            <person name="Xu D."/>
            <person name="Zhang Y."/>
        </authorList>
    </citation>
    <scope>NUCLEOTIDE SEQUENCE [LARGE SCALE GENOMIC DNA]</scope>
    <source>
        <strain evidence="2">cv. Yunnan</strain>
        <tissue evidence="1">Leaves</tissue>
    </source>
</reference>
<comment type="caution">
    <text evidence="1">The sequence shown here is derived from an EMBL/GenBank/DDBJ whole genome shotgun (WGS) entry which is preliminary data.</text>
</comment>
<protein>
    <submittedName>
        <fullName evidence="1">Uncharacterized protein</fullName>
    </submittedName>
</protein>
<evidence type="ECO:0000313" key="2">
    <source>
        <dbReference type="Proteomes" id="UP001056120"/>
    </source>
</evidence>